<evidence type="ECO:0000259" key="8">
    <source>
        <dbReference type="Pfam" id="PF17917"/>
    </source>
</evidence>
<feature type="compositionally biased region" description="Pro residues" evidence="7">
    <location>
        <begin position="428"/>
        <end position="441"/>
    </location>
</feature>
<keyword evidence="2" id="KW-0548">Nucleotidyltransferase</keyword>
<dbReference type="EMBL" id="LSMT01000621">
    <property type="protein sequence ID" value="PFX15697.1"/>
    <property type="molecule type" value="Genomic_DNA"/>
</dbReference>
<keyword evidence="4" id="KW-0255">Endonuclease</keyword>
<dbReference type="CDD" id="cd09274">
    <property type="entry name" value="RNase_HI_RT_Ty3"/>
    <property type="match status" value="1"/>
</dbReference>
<evidence type="ECO:0000256" key="3">
    <source>
        <dbReference type="ARBA" id="ARBA00022722"/>
    </source>
</evidence>
<dbReference type="InterPro" id="IPR050951">
    <property type="entry name" value="Retrovirus_Pol_polyprotein"/>
</dbReference>
<evidence type="ECO:0000313" key="9">
    <source>
        <dbReference type="EMBL" id="PFX15697.1"/>
    </source>
</evidence>
<dbReference type="STRING" id="50429.A0A2B4RH76"/>
<dbReference type="FunFam" id="3.10.20.370:FF:000001">
    <property type="entry name" value="Retrovirus-related Pol polyprotein from transposon 17.6-like protein"/>
    <property type="match status" value="1"/>
</dbReference>
<dbReference type="Proteomes" id="UP000225706">
    <property type="component" value="Unassembled WGS sequence"/>
</dbReference>
<keyword evidence="3" id="KW-0540">Nuclease</keyword>
<evidence type="ECO:0000256" key="1">
    <source>
        <dbReference type="ARBA" id="ARBA00022679"/>
    </source>
</evidence>
<dbReference type="GO" id="GO:0004519">
    <property type="term" value="F:endonuclease activity"/>
    <property type="evidence" value="ECO:0007669"/>
    <property type="project" value="UniProtKB-KW"/>
</dbReference>
<name>A0A2B4RH76_STYPI</name>
<dbReference type="Pfam" id="PF17917">
    <property type="entry name" value="RT_RNaseH"/>
    <property type="match status" value="1"/>
</dbReference>
<feature type="domain" description="Reverse transcriptase RNase H-like" evidence="8">
    <location>
        <begin position="128"/>
        <end position="234"/>
    </location>
</feature>
<evidence type="ECO:0000256" key="2">
    <source>
        <dbReference type="ARBA" id="ARBA00022695"/>
    </source>
</evidence>
<proteinExistence type="predicted"/>
<keyword evidence="5" id="KW-0378">Hydrolase</keyword>
<dbReference type="PANTHER" id="PTHR37984">
    <property type="entry name" value="PROTEIN CBG26694"/>
    <property type="match status" value="1"/>
</dbReference>
<dbReference type="PANTHER" id="PTHR37984:SF5">
    <property type="entry name" value="PROTEIN NYNRIN-LIKE"/>
    <property type="match status" value="1"/>
</dbReference>
<accession>A0A2B4RH76</accession>
<gene>
    <name evidence="9" type="primary">pol</name>
    <name evidence="9" type="ORF">AWC38_SpisGene20079</name>
</gene>
<dbReference type="InterPro" id="IPR041373">
    <property type="entry name" value="RT_RNaseH"/>
</dbReference>
<organism evidence="9 10">
    <name type="scientific">Stylophora pistillata</name>
    <name type="common">Smooth cauliflower coral</name>
    <dbReference type="NCBI Taxonomy" id="50429"/>
    <lineage>
        <taxon>Eukaryota</taxon>
        <taxon>Metazoa</taxon>
        <taxon>Cnidaria</taxon>
        <taxon>Anthozoa</taxon>
        <taxon>Hexacorallia</taxon>
        <taxon>Scleractinia</taxon>
        <taxon>Astrocoeniina</taxon>
        <taxon>Pocilloporidae</taxon>
        <taxon>Stylophora</taxon>
    </lineage>
</organism>
<evidence type="ECO:0000313" key="10">
    <source>
        <dbReference type="Proteomes" id="UP000225706"/>
    </source>
</evidence>
<comment type="caution">
    <text evidence="9">The sequence shown here is derived from an EMBL/GenBank/DDBJ whole genome shotgun (WGS) entry which is preliminary data.</text>
</comment>
<reference evidence="10" key="1">
    <citation type="journal article" date="2017" name="bioRxiv">
        <title>Comparative analysis of the genomes of Stylophora pistillata and Acropora digitifera provides evidence for extensive differences between species of corals.</title>
        <authorList>
            <person name="Voolstra C.R."/>
            <person name="Li Y."/>
            <person name="Liew Y.J."/>
            <person name="Baumgarten S."/>
            <person name="Zoccola D."/>
            <person name="Flot J.-F."/>
            <person name="Tambutte S."/>
            <person name="Allemand D."/>
            <person name="Aranda M."/>
        </authorList>
    </citation>
    <scope>NUCLEOTIDE SEQUENCE [LARGE SCALE GENOMIC DNA]</scope>
</reference>
<sequence length="463" mass="51421">MPSDADAALSPVRNIGKVQKFTVGTDFEAYTEQLELFFVANGVSDAKQKKGVLLTNLPIETYQLAKDLMAPTLSGEDSLTYNAIVERLCEQWKPQKSALVARYEFDNHARNAGETVSQYVAVLKHLALPVRLACDASPTGIGAVLSHVMSDGSERPVAFASRSLTKTERRYAQIDKEALSIVWGVRRFHVYLYDRRFTLITDHKPLTAIFQPEKGVPAMNAARLQRYALFLSGFDYKIECKSTTEHCNADGLSRLPLQQKELENIVQGIRQVQWHPSYNFSTVPSGDEWSSGKGSANLQASFAFHVSKLKANEGEVGEVSHSLQEHSTLHHRDYRGDVKWRSGRTVNKTGPLMYEVHVAPGMISRRHIDQLKPTAVEHTIKGSDAYCSVEVSRPEVTSAPPTPIPSSAPYPEVGKVLEFSVADQPEMGPVPVPAVPNPPDAIPMVQKRWRPQGTRRAPKRLDL</sequence>
<dbReference type="OrthoDB" id="5982225at2759"/>
<dbReference type="InterPro" id="IPR043502">
    <property type="entry name" value="DNA/RNA_pol_sf"/>
</dbReference>
<evidence type="ECO:0000256" key="7">
    <source>
        <dbReference type="SAM" id="MobiDB-lite"/>
    </source>
</evidence>
<dbReference type="AlphaFoldDB" id="A0A2B4RH76"/>
<dbReference type="GO" id="GO:0016787">
    <property type="term" value="F:hydrolase activity"/>
    <property type="evidence" value="ECO:0007669"/>
    <property type="project" value="UniProtKB-KW"/>
</dbReference>
<keyword evidence="10" id="KW-1185">Reference proteome</keyword>
<keyword evidence="1" id="KW-0808">Transferase</keyword>
<feature type="region of interest" description="Disordered" evidence="7">
    <location>
        <begin position="427"/>
        <end position="463"/>
    </location>
</feature>
<evidence type="ECO:0000256" key="6">
    <source>
        <dbReference type="ARBA" id="ARBA00022918"/>
    </source>
</evidence>
<dbReference type="SUPFAM" id="SSF56672">
    <property type="entry name" value="DNA/RNA polymerases"/>
    <property type="match status" value="1"/>
</dbReference>
<evidence type="ECO:0000256" key="5">
    <source>
        <dbReference type="ARBA" id="ARBA00022801"/>
    </source>
</evidence>
<evidence type="ECO:0000256" key="4">
    <source>
        <dbReference type="ARBA" id="ARBA00022759"/>
    </source>
</evidence>
<dbReference type="GO" id="GO:0003964">
    <property type="term" value="F:RNA-directed DNA polymerase activity"/>
    <property type="evidence" value="ECO:0007669"/>
    <property type="project" value="UniProtKB-KW"/>
</dbReference>
<protein>
    <submittedName>
        <fullName evidence="9">Retrovirus-related Pol polyprotein from transposon 17.6</fullName>
    </submittedName>
</protein>
<keyword evidence="6" id="KW-0695">RNA-directed DNA polymerase</keyword>